<dbReference type="AlphaFoldDB" id="A0AAP0I084"/>
<evidence type="ECO:0000313" key="1">
    <source>
        <dbReference type="EMBL" id="KAK9103126.1"/>
    </source>
</evidence>
<name>A0AAP0I084_9MAGN</name>
<reference evidence="1 2" key="1">
    <citation type="submission" date="2024-01" db="EMBL/GenBank/DDBJ databases">
        <title>Genome assemblies of Stephania.</title>
        <authorList>
            <person name="Yang L."/>
        </authorList>
    </citation>
    <scope>NUCLEOTIDE SEQUENCE [LARGE SCALE GENOMIC DNA]</scope>
    <source>
        <strain evidence="1">QJT</strain>
        <tissue evidence="1">Leaf</tissue>
    </source>
</reference>
<sequence>MMMCNMERTLHYSDCMDFTSDFIPKAPFGSRHDAVNWVQRQGCNRRFVIVMKNSDVGGDGRRRGRVNMACERLGLIGALFKELGK</sequence>
<accession>A0AAP0I084</accession>
<dbReference type="Proteomes" id="UP001417504">
    <property type="component" value="Unassembled WGS sequence"/>
</dbReference>
<organism evidence="1 2">
    <name type="scientific">Stephania japonica</name>
    <dbReference type="NCBI Taxonomy" id="461633"/>
    <lineage>
        <taxon>Eukaryota</taxon>
        <taxon>Viridiplantae</taxon>
        <taxon>Streptophyta</taxon>
        <taxon>Embryophyta</taxon>
        <taxon>Tracheophyta</taxon>
        <taxon>Spermatophyta</taxon>
        <taxon>Magnoliopsida</taxon>
        <taxon>Ranunculales</taxon>
        <taxon>Menispermaceae</taxon>
        <taxon>Menispermoideae</taxon>
        <taxon>Cissampelideae</taxon>
        <taxon>Stephania</taxon>
    </lineage>
</organism>
<evidence type="ECO:0000313" key="2">
    <source>
        <dbReference type="Proteomes" id="UP001417504"/>
    </source>
</evidence>
<protein>
    <submittedName>
        <fullName evidence="1">Uncharacterized protein</fullName>
    </submittedName>
</protein>
<gene>
    <name evidence="1" type="ORF">Sjap_020380</name>
</gene>
<comment type="caution">
    <text evidence="1">The sequence shown here is derived from an EMBL/GenBank/DDBJ whole genome shotgun (WGS) entry which is preliminary data.</text>
</comment>
<keyword evidence="2" id="KW-1185">Reference proteome</keyword>
<dbReference type="EMBL" id="JBBNAE010000008">
    <property type="protein sequence ID" value="KAK9103126.1"/>
    <property type="molecule type" value="Genomic_DNA"/>
</dbReference>
<proteinExistence type="predicted"/>